<dbReference type="SUPFAM" id="SSF52058">
    <property type="entry name" value="L domain-like"/>
    <property type="match status" value="1"/>
</dbReference>
<organism evidence="4 5">
    <name type="scientific">Cardamine amara subsp. amara</name>
    <dbReference type="NCBI Taxonomy" id="228776"/>
    <lineage>
        <taxon>Eukaryota</taxon>
        <taxon>Viridiplantae</taxon>
        <taxon>Streptophyta</taxon>
        <taxon>Embryophyta</taxon>
        <taxon>Tracheophyta</taxon>
        <taxon>Spermatophyta</taxon>
        <taxon>Magnoliopsida</taxon>
        <taxon>eudicotyledons</taxon>
        <taxon>Gunneridae</taxon>
        <taxon>Pentapetalae</taxon>
        <taxon>rosids</taxon>
        <taxon>malvids</taxon>
        <taxon>Brassicales</taxon>
        <taxon>Brassicaceae</taxon>
        <taxon>Cardamineae</taxon>
        <taxon>Cardamine</taxon>
    </lineage>
</organism>
<keyword evidence="5" id="KW-1185">Reference proteome</keyword>
<keyword evidence="1" id="KW-0433">Leucine-rich repeat</keyword>
<dbReference type="EMBL" id="JBANAX010000758">
    <property type="protein sequence ID" value="KAL1194212.1"/>
    <property type="molecule type" value="Genomic_DNA"/>
</dbReference>
<proteinExistence type="predicted"/>
<dbReference type="InterPro" id="IPR044974">
    <property type="entry name" value="Disease_R_plants"/>
</dbReference>
<dbReference type="PANTHER" id="PTHR11017:SF225">
    <property type="entry name" value="ADP-RIBOSYL CYCLASE_CYCLIC ADP-RIBOSE HYDROLASE-RELATED"/>
    <property type="match status" value="1"/>
</dbReference>
<dbReference type="InterPro" id="IPR058192">
    <property type="entry name" value="WHD_ROQ1-like"/>
</dbReference>
<dbReference type="Gene3D" id="1.10.8.430">
    <property type="entry name" value="Helical domain of apoptotic protease-activating factors"/>
    <property type="match status" value="1"/>
</dbReference>
<dbReference type="InterPro" id="IPR032675">
    <property type="entry name" value="LRR_dom_sf"/>
</dbReference>
<dbReference type="SUPFAM" id="SSF46785">
    <property type="entry name" value="Winged helix' DNA-binding domain"/>
    <property type="match status" value="1"/>
</dbReference>
<dbReference type="InterPro" id="IPR036390">
    <property type="entry name" value="WH_DNA-bd_sf"/>
</dbReference>
<name>A0ABD0ZHQ2_CARAN</name>
<sequence>MNLAYEVASICGDLPLGLHVLGSSLRGKSQADWRDELPRLKKSLDGRIESVLKVGYENLHVDDQSIFLFIAVFFNYNHVDHVISMLEESKLNVRYGMKVLANKHLIDIDHGPASIVVMHCLLQVMAGQVISKQELSKRQNLVDAQEICYVLEKKEDNGSIRGVSFDVAESKKLKINARAFERMYNLFFLTVYNERHGQQIQLHIPEDIEFPSRLRLLHWDAYPKKSLPLRFCPENLVELDMENSNLEKLWEGTKLLGNLKKMNLSWSSRLDELPDLSNATNLEELDVCECIALVELPSSISNLNKLDDIRIEYCESLEVIPRLINLASTYISMEGCSRLHSFPDLPTKIQTLRVIRTAVEELPASLTYCSRLDSVDLRDNGNLKAFLTELPTSVTSLDLRRSGIETITDSINGLHNLRILDISECKRLVSLPELPCSLKWLHAQNC</sequence>
<dbReference type="InterPro" id="IPR042197">
    <property type="entry name" value="Apaf_helical"/>
</dbReference>
<dbReference type="AlphaFoldDB" id="A0ABD0ZHQ2"/>
<feature type="domain" description="Disease resistance protein Roq1-like winged-helix" evidence="3">
    <location>
        <begin position="61"/>
        <end position="131"/>
    </location>
</feature>
<dbReference type="InterPro" id="IPR027417">
    <property type="entry name" value="P-loop_NTPase"/>
</dbReference>
<dbReference type="Pfam" id="PF23282">
    <property type="entry name" value="WHD_ROQ1"/>
    <property type="match status" value="1"/>
</dbReference>
<dbReference type="SUPFAM" id="SSF52540">
    <property type="entry name" value="P-loop containing nucleoside triphosphate hydrolases"/>
    <property type="match status" value="1"/>
</dbReference>
<evidence type="ECO:0000313" key="5">
    <source>
        <dbReference type="Proteomes" id="UP001558713"/>
    </source>
</evidence>
<reference evidence="4 5" key="1">
    <citation type="submission" date="2024-04" db="EMBL/GenBank/DDBJ databases">
        <title>Genome assembly C_amara_ONT_v2.</title>
        <authorList>
            <person name="Yant L."/>
            <person name="Moore C."/>
            <person name="Slenker M."/>
        </authorList>
    </citation>
    <scope>NUCLEOTIDE SEQUENCE [LARGE SCALE GENOMIC DNA]</scope>
    <source>
        <tissue evidence="4">Leaf</tissue>
    </source>
</reference>
<gene>
    <name evidence="4" type="ORF">V5N11_035176</name>
</gene>
<protein>
    <submittedName>
        <fullName evidence="4">Disease resistance protein ADR2</fullName>
    </submittedName>
</protein>
<dbReference type="PANTHER" id="PTHR11017">
    <property type="entry name" value="LEUCINE-RICH REPEAT-CONTAINING PROTEIN"/>
    <property type="match status" value="1"/>
</dbReference>
<dbReference type="FunFam" id="3.80.10.10:FF:000386">
    <property type="entry name" value="Disease resistance protein RPS4"/>
    <property type="match status" value="1"/>
</dbReference>
<keyword evidence="2" id="KW-0677">Repeat</keyword>
<evidence type="ECO:0000256" key="2">
    <source>
        <dbReference type="ARBA" id="ARBA00022737"/>
    </source>
</evidence>
<comment type="caution">
    <text evidence="4">The sequence shown here is derived from an EMBL/GenBank/DDBJ whole genome shotgun (WGS) entry which is preliminary data.</text>
</comment>
<evidence type="ECO:0000256" key="1">
    <source>
        <dbReference type="ARBA" id="ARBA00022614"/>
    </source>
</evidence>
<evidence type="ECO:0000313" key="4">
    <source>
        <dbReference type="EMBL" id="KAL1194212.1"/>
    </source>
</evidence>
<dbReference type="Pfam" id="PF07725">
    <property type="entry name" value="LRR_3"/>
    <property type="match status" value="1"/>
</dbReference>
<accession>A0ABD0ZHQ2</accession>
<dbReference type="InterPro" id="IPR011713">
    <property type="entry name" value="Leu-rich_rpt_3"/>
</dbReference>
<dbReference type="Gene3D" id="3.80.10.10">
    <property type="entry name" value="Ribonuclease Inhibitor"/>
    <property type="match status" value="2"/>
</dbReference>
<evidence type="ECO:0000259" key="3">
    <source>
        <dbReference type="Pfam" id="PF23282"/>
    </source>
</evidence>
<dbReference type="PRINTS" id="PR00364">
    <property type="entry name" value="DISEASERSIST"/>
</dbReference>
<dbReference type="Proteomes" id="UP001558713">
    <property type="component" value="Unassembled WGS sequence"/>
</dbReference>